<feature type="compositionally biased region" description="Basic and acidic residues" evidence="1">
    <location>
        <begin position="92"/>
        <end position="111"/>
    </location>
</feature>
<sequence>MDLTCTRSSYTAKFWCAWASNLKPPCLEDETLPAGPLYLTVELYSPNLALNSTSIACTLEFRIGWEHCGIVSRAHDHLIPGHRRSSLTVQASDDHDHHDGRGHHEAAGKRR</sequence>
<accession>A0A4Y2HSN4</accession>
<protein>
    <submittedName>
        <fullName evidence="2">Uncharacterized protein</fullName>
    </submittedName>
</protein>
<reference evidence="2 3" key="1">
    <citation type="journal article" date="2019" name="Sci. Rep.">
        <title>Orb-weaving spider Araneus ventricosus genome elucidates the spidroin gene catalogue.</title>
        <authorList>
            <person name="Kono N."/>
            <person name="Nakamura H."/>
            <person name="Ohtoshi R."/>
            <person name="Moran D.A.P."/>
            <person name="Shinohara A."/>
            <person name="Yoshida Y."/>
            <person name="Fujiwara M."/>
            <person name="Mori M."/>
            <person name="Tomita M."/>
            <person name="Arakawa K."/>
        </authorList>
    </citation>
    <scope>NUCLEOTIDE SEQUENCE [LARGE SCALE GENOMIC DNA]</scope>
</reference>
<evidence type="ECO:0000256" key="1">
    <source>
        <dbReference type="SAM" id="MobiDB-lite"/>
    </source>
</evidence>
<gene>
    <name evidence="2" type="ORF">AVEN_24170_1</name>
</gene>
<dbReference type="EMBL" id="BGPR01002133">
    <property type="protein sequence ID" value="GBM68310.1"/>
    <property type="molecule type" value="Genomic_DNA"/>
</dbReference>
<feature type="region of interest" description="Disordered" evidence="1">
    <location>
        <begin position="85"/>
        <end position="111"/>
    </location>
</feature>
<name>A0A4Y2HSN4_ARAVE</name>
<keyword evidence="3" id="KW-1185">Reference proteome</keyword>
<comment type="caution">
    <text evidence="2">The sequence shown here is derived from an EMBL/GenBank/DDBJ whole genome shotgun (WGS) entry which is preliminary data.</text>
</comment>
<evidence type="ECO:0000313" key="3">
    <source>
        <dbReference type="Proteomes" id="UP000499080"/>
    </source>
</evidence>
<organism evidence="2 3">
    <name type="scientific">Araneus ventricosus</name>
    <name type="common">Orbweaver spider</name>
    <name type="synonym">Epeira ventricosa</name>
    <dbReference type="NCBI Taxonomy" id="182803"/>
    <lineage>
        <taxon>Eukaryota</taxon>
        <taxon>Metazoa</taxon>
        <taxon>Ecdysozoa</taxon>
        <taxon>Arthropoda</taxon>
        <taxon>Chelicerata</taxon>
        <taxon>Arachnida</taxon>
        <taxon>Araneae</taxon>
        <taxon>Araneomorphae</taxon>
        <taxon>Entelegynae</taxon>
        <taxon>Araneoidea</taxon>
        <taxon>Araneidae</taxon>
        <taxon>Araneus</taxon>
    </lineage>
</organism>
<dbReference type="AlphaFoldDB" id="A0A4Y2HSN4"/>
<evidence type="ECO:0000313" key="2">
    <source>
        <dbReference type="EMBL" id="GBM68310.1"/>
    </source>
</evidence>
<proteinExistence type="predicted"/>
<dbReference type="Proteomes" id="UP000499080">
    <property type="component" value="Unassembled WGS sequence"/>
</dbReference>